<gene>
    <name evidence="3" type="ORF">AWL63_09760</name>
</gene>
<feature type="domain" description="GH16" evidence="2">
    <location>
        <begin position="27"/>
        <end position="294"/>
    </location>
</feature>
<reference evidence="3 4" key="1">
    <citation type="submission" date="2016-01" db="EMBL/GenBank/DDBJ databases">
        <title>Complete genome and mega plasmid sequence of Sphingomonas panacis DCY99 elicits systemic resistance in rice to Xanthomonas oryzae.</title>
        <authorList>
            <person name="Kim Y.J."/>
            <person name="Yang D.C."/>
            <person name="Sing P."/>
        </authorList>
    </citation>
    <scope>NUCLEOTIDE SEQUENCE [LARGE SCALE GENOMIC DNA]</scope>
    <source>
        <strain evidence="3 4">DCY99</strain>
    </source>
</reference>
<dbReference type="Proteomes" id="UP000094256">
    <property type="component" value="Chromosome"/>
</dbReference>
<protein>
    <recommendedName>
        <fullName evidence="2">GH16 domain-containing protein</fullName>
    </recommendedName>
</protein>
<dbReference type="PANTHER" id="PTHR10963:SF55">
    <property type="entry name" value="GLYCOSIDE HYDROLASE FAMILY 16 PROTEIN"/>
    <property type="match status" value="1"/>
</dbReference>
<dbReference type="CDD" id="cd00413">
    <property type="entry name" value="Glyco_hydrolase_16"/>
    <property type="match status" value="1"/>
</dbReference>
<evidence type="ECO:0000313" key="4">
    <source>
        <dbReference type="Proteomes" id="UP000094256"/>
    </source>
</evidence>
<keyword evidence="4" id="KW-1185">Reference proteome</keyword>
<sequence length="294" mass="32163">MKALDIRGPIGRARSSLVALLLAPVLGLWPGAASADNGWSEVLRGSGLVFGRAKLIFEDQFSTARALNGPILWAKQHADVGLEKFDPPGGAAYASNGGILTLRAYQSSDGIHSGTVQSTNANQAYQGAQIVPGTNGFTCVGCYFEVRARFPNARGTWASFWLLTPDDPRQRGHLEVDAIEYFGAGDKRGHHHSIHRWGPQEPDGHIKRSDYTGMDAIADFGWHIYGVDLRGIATLDGKPALVVYMDRKEVARIAADADYFTRPFYVNMTLSINPQDSVRTLPQSVSFDDLRVYK</sequence>
<dbReference type="SUPFAM" id="SSF49899">
    <property type="entry name" value="Concanavalin A-like lectins/glucanases"/>
    <property type="match status" value="1"/>
</dbReference>
<dbReference type="GO" id="GO:0005975">
    <property type="term" value="P:carbohydrate metabolic process"/>
    <property type="evidence" value="ECO:0007669"/>
    <property type="project" value="InterPro"/>
</dbReference>
<name>A0A1B3Z9W1_9SPHN</name>
<dbReference type="PROSITE" id="PS51762">
    <property type="entry name" value="GH16_2"/>
    <property type="match status" value="1"/>
</dbReference>
<dbReference type="PANTHER" id="PTHR10963">
    <property type="entry name" value="GLYCOSYL HYDROLASE-RELATED"/>
    <property type="match status" value="1"/>
</dbReference>
<organism evidence="3 4">
    <name type="scientific">Sphingomonas panacis</name>
    <dbReference type="NCBI Taxonomy" id="1560345"/>
    <lineage>
        <taxon>Bacteria</taxon>
        <taxon>Pseudomonadati</taxon>
        <taxon>Pseudomonadota</taxon>
        <taxon>Alphaproteobacteria</taxon>
        <taxon>Sphingomonadales</taxon>
        <taxon>Sphingomonadaceae</taxon>
        <taxon>Sphingomonas</taxon>
    </lineage>
</organism>
<dbReference type="GO" id="GO:0004553">
    <property type="term" value="F:hydrolase activity, hydrolyzing O-glycosyl compounds"/>
    <property type="evidence" value="ECO:0007669"/>
    <property type="project" value="InterPro"/>
</dbReference>
<evidence type="ECO:0000256" key="1">
    <source>
        <dbReference type="ARBA" id="ARBA00006865"/>
    </source>
</evidence>
<evidence type="ECO:0000259" key="2">
    <source>
        <dbReference type="PROSITE" id="PS51762"/>
    </source>
</evidence>
<dbReference type="AlphaFoldDB" id="A0A1B3Z9W1"/>
<dbReference type="InterPro" id="IPR000757">
    <property type="entry name" value="Beta-glucanase-like"/>
</dbReference>
<evidence type="ECO:0000313" key="3">
    <source>
        <dbReference type="EMBL" id="AOH84213.1"/>
    </source>
</evidence>
<comment type="similarity">
    <text evidence="1">Belongs to the glycosyl hydrolase 16 family.</text>
</comment>
<dbReference type="STRING" id="1560345.AWL63_09760"/>
<dbReference type="InterPro" id="IPR013320">
    <property type="entry name" value="ConA-like_dom_sf"/>
</dbReference>
<dbReference type="EMBL" id="CP014168">
    <property type="protein sequence ID" value="AOH84213.1"/>
    <property type="molecule type" value="Genomic_DNA"/>
</dbReference>
<dbReference type="Gene3D" id="2.60.120.200">
    <property type="match status" value="1"/>
</dbReference>
<dbReference type="KEGG" id="span:AWL63_09760"/>
<accession>A0A1B3Z9W1</accession>
<dbReference type="RefSeq" id="WP_069204780.1">
    <property type="nucleotide sequence ID" value="NZ_CP014168.1"/>
</dbReference>
<proteinExistence type="inferred from homology"/>
<dbReference type="InterPro" id="IPR050546">
    <property type="entry name" value="Glycosyl_Hydrlase_16"/>
</dbReference>